<dbReference type="InterPro" id="IPR049439">
    <property type="entry name" value="TRAFD1-XIAF1_Znf"/>
</dbReference>
<protein>
    <recommendedName>
        <fullName evidence="7">TRAF-type zinc finger domain-containing protein 1</fullName>
    </recommendedName>
</protein>
<evidence type="ECO:0000256" key="6">
    <source>
        <dbReference type="ARBA" id="ARBA00037636"/>
    </source>
</evidence>
<dbReference type="PANTHER" id="PTHR16295:SF19">
    <property type="entry name" value="TRAF-TYPE ZINC FINGER DOMAIN-CONTAINING PROTEIN 1"/>
    <property type="match status" value="1"/>
</dbReference>
<dbReference type="Proteomes" id="UP000053641">
    <property type="component" value="Unassembled WGS sequence"/>
</dbReference>
<evidence type="ECO:0000256" key="2">
    <source>
        <dbReference type="ARBA" id="ARBA00022723"/>
    </source>
</evidence>
<gene>
    <name evidence="10" type="ORF">N309_11592</name>
</gene>
<feature type="region of interest" description="Disordered" evidence="8">
    <location>
        <begin position="250"/>
        <end position="302"/>
    </location>
</feature>
<evidence type="ECO:0000313" key="10">
    <source>
        <dbReference type="EMBL" id="KGL78877.1"/>
    </source>
</evidence>
<dbReference type="AlphaFoldDB" id="A0A099ZAX9"/>
<dbReference type="EMBL" id="KL891505">
    <property type="protein sequence ID" value="KGL78877.1"/>
    <property type="molecule type" value="Genomic_DNA"/>
</dbReference>
<feature type="compositionally biased region" description="Polar residues" evidence="8">
    <location>
        <begin position="286"/>
        <end position="299"/>
    </location>
</feature>
<evidence type="ECO:0000256" key="1">
    <source>
        <dbReference type="ARBA" id="ARBA00022553"/>
    </source>
</evidence>
<keyword evidence="5" id="KW-0007">Acetylation</keyword>
<dbReference type="InterPro" id="IPR013083">
    <property type="entry name" value="Znf_RING/FYVE/PHD"/>
</dbReference>
<name>A0A099ZAX9_TINGU</name>
<feature type="compositionally biased region" description="Basic and acidic residues" evidence="8">
    <location>
        <begin position="422"/>
        <end position="433"/>
    </location>
</feature>
<feature type="compositionally biased region" description="Basic and acidic residues" evidence="8">
    <location>
        <begin position="259"/>
        <end position="273"/>
    </location>
</feature>
<sequence>MAAVTEPETQLCGNCKKDIPVANFTIHEIHCSRNIEVCCYCRESIPKTEMKNHVESEHVQVTCKCSMKIEKSLLEDHEASACPLRPAVCQHCDLQLAFNKLHEHESYCGARTERCSACGLNVMVRDLKEHPRVCGKEGKQGRVGKTVPRFEHEDADLRSLRDIKNQLRSDNCAGPLWRMPRMLENQLYGNSVGDKALKDIRRRNVSGGQRNRNREDELEQPSRNKPSISSLSEEQSASLDYLLALSLQNEPRGQGDSAAETHSDSWKSCHPHEPLPAARRRGGDKTNVSCDSRESFTTSDPRKSNEIMLPCEFCEELYPAEDLILHQTGCNPAIAFASFSKRSSSPKPRKYDDLRDFGPISRRVRPRAVQAEENIMIPCEFCGIQLEEEILFHHQDQCDLRPETANVVEPLLSQQPPSAQDSAERRDSPELAGRRPRHGGAVSPRCADGFRPQRLSGPARGARSAGAGARGAPL</sequence>
<feature type="domain" description="TRAFD1/XAF1 zinc finger" evidence="9">
    <location>
        <begin position="93"/>
        <end position="135"/>
    </location>
</feature>
<evidence type="ECO:0000313" key="11">
    <source>
        <dbReference type="Proteomes" id="UP000053641"/>
    </source>
</evidence>
<dbReference type="GO" id="GO:0045824">
    <property type="term" value="P:negative regulation of innate immune response"/>
    <property type="evidence" value="ECO:0007669"/>
    <property type="project" value="TreeGrafter"/>
</dbReference>
<keyword evidence="3" id="KW-0863">Zinc-finger</keyword>
<dbReference type="GO" id="GO:0005739">
    <property type="term" value="C:mitochondrion"/>
    <property type="evidence" value="ECO:0007669"/>
    <property type="project" value="TreeGrafter"/>
</dbReference>
<evidence type="ECO:0000256" key="8">
    <source>
        <dbReference type="SAM" id="MobiDB-lite"/>
    </source>
</evidence>
<dbReference type="GO" id="GO:0008270">
    <property type="term" value="F:zinc ion binding"/>
    <property type="evidence" value="ECO:0007669"/>
    <property type="project" value="UniProtKB-KW"/>
</dbReference>
<dbReference type="PANTHER" id="PTHR16295">
    <property type="entry name" value="TRAF-TYPE ZINC FINGER PROTEIN-RELATED"/>
    <property type="match status" value="1"/>
</dbReference>
<evidence type="ECO:0000259" key="9">
    <source>
        <dbReference type="Pfam" id="PF21366"/>
    </source>
</evidence>
<keyword evidence="11" id="KW-1185">Reference proteome</keyword>
<feature type="region of interest" description="Disordered" evidence="8">
    <location>
        <begin position="413"/>
        <end position="474"/>
    </location>
</feature>
<evidence type="ECO:0000256" key="3">
    <source>
        <dbReference type="ARBA" id="ARBA00022771"/>
    </source>
</evidence>
<feature type="compositionally biased region" description="Low complexity" evidence="8">
    <location>
        <begin position="454"/>
        <end position="474"/>
    </location>
</feature>
<proteinExistence type="predicted"/>
<feature type="non-terminal residue" evidence="10">
    <location>
        <position position="474"/>
    </location>
</feature>
<dbReference type="Gene3D" id="3.30.40.10">
    <property type="entry name" value="Zinc/RING finger domain, C3HC4 (zinc finger)"/>
    <property type="match status" value="1"/>
</dbReference>
<accession>A0A099ZAX9</accession>
<evidence type="ECO:0000256" key="4">
    <source>
        <dbReference type="ARBA" id="ARBA00022833"/>
    </source>
</evidence>
<evidence type="ECO:0000256" key="7">
    <source>
        <dbReference type="ARBA" id="ARBA00040410"/>
    </source>
</evidence>
<dbReference type="InterPro" id="IPR051986">
    <property type="entry name" value="Innate_Immune_Apopt_Reg"/>
</dbReference>
<organism evidence="10 11">
    <name type="scientific">Tinamus guttatus</name>
    <name type="common">White-throated tinamou</name>
    <dbReference type="NCBI Taxonomy" id="94827"/>
    <lineage>
        <taxon>Eukaryota</taxon>
        <taxon>Metazoa</taxon>
        <taxon>Chordata</taxon>
        <taxon>Craniata</taxon>
        <taxon>Vertebrata</taxon>
        <taxon>Euteleostomi</taxon>
        <taxon>Archelosauria</taxon>
        <taxon>Archosauria</taxon>
        <taxon>Dinosauria</taxon>
        <taxon>Saurischia</taxon>
        <taxon>Theropoda</taxon>
        <taxon>Coelurosauria</taxon>
        <taxon>Aves</taxon>
        <taxon>Palaeognathae</taxon>
        <taxon>Tinamiformes</taxon>
        <taxon>Tinamidae</taxon>
        <taxon>Tinamus</taxon>
    </lineage>
</organism>
<keyword evidence="1" id="KW-0597">Phosphoprotein</keyword>
<keyword evidence="2" id="KW-0479">Metal-binding</keyword>
<dbReference type="STRING" id="94827.A0A099ZAX9"/>
<dbReference type="Pfam" id="PF21366">
    <property type="entry name" value="TRAFD1-XIAF1_ZnF"/>
    <property type="match status" value="1"/>
</dbReference>
<keyword evidence="4" id="KW-0862">Zinc</keyword>
<reference evidence="10 11" key="1">
    <citation type="submission" date="2014-06" db="EMBL/GenBank/DDBJ databases">
        <title>Genome evolution of avian class.</title>
        <authorList>
            <person name="Zhang G."/>
            <person name="Li C."/>
        </authorList>
    </citation>
    <scope>NUCLEOTIDE SEQUENCE [LARGE SCALE GENOMIC DNA]</scope>
    <source>
        <strain evidence="10">BGI_N309</strain>
    </source>
</reference>
<comment type="function">
    <text evidence="6">Negative feedback regulator that controls excessive innate immune responses. Regulates both Toll-like receptor 4 (TLR4) and DDX58/RIG1-like helicases (RLH) pathways. May inhibit the LTR pathway by direct interaction with TRAF6 and attenuation of NF-kappa-B activation. May negatively regulate the RLH pathway downstream from MAVS and upstream of NF-kappa-B and IRF3.</text>
</comment>
<feature type="region of interest" description="Disordered" evidence="8">
    <location>
        <begin position="199"/>
        <end position="232"/>
    </location>
</feature>
<evidence type="ECO:0000256" key="5">
    <source>
        <dbReference type="ARBA" id="ARBA00022990"/>
    </source>
</evidence>